<dbReference type="PANTHER" id="PTHR46889">
    <property type="entry name" value="TRANSPOSASE INSF FOR INSERTION SEQUENCE IS3B-RELATED"/>
    <property type="match status" value="1"/>
</dbReference>
<gene>
    <name evidence="3" type="ORF">CJJ23_04915</name>
</gene>
<organism evidence="3 4">
    <name type="scientific">Mycoplasmopsis agassizii</name>
    <dbReference type="NCBI Taxonomy" id="33922"/>
    <lineage>
        <taxon>Bacteria</taxon>
        <taxon>Bacillati</taxon>
        <taxon>Mycoplasmatota</taxon>
        <taxon>Mycoplasmoidales</taxon>
        <taxon>Metamycoplasmataceae</taxon>
        <taxon>Mycoplasmopsis</taxon>
    </lineage>
</organism>
<evidence type="ECO:0000256" key="1">
    <source>
        <dbReference type="ARBA" id="ARBA00002286"/>
    </source>
</evidence>
<dbReference type="EMBL" id="NQNY01000029">
    <property type="protein sequence ID" value="PAK20876.1"/>
    <property type="molecule type" value="Genomic_DNA"/>
</dbReference>
<name>A0A269TIN5_9BACT</name>
<evidence type="ECO:0000259" key="2">
    <source>
        <dbReference type="PROSITE" id="PS50994"/>
    </source>
</evidence>
<dbReference type="PROSITE" id="PS50994">
    <property type="entry name" value="INTEGRASE"/>
    <property type="match status" value="1"/>
</dbReference>
<dbReference type="GO" id="GO:0003676">
    <property type="term" value="F:nucleic acid binding"/>
    <property type="evidence" value="ECO:0007669"/>
    <property type="project" value="InterPro"/>
</dbReference>
<dbReference type="InterPro" id="IPR001584">
    <property type="entry name" value="Integrase_cat-core"/>
</dbReference>
<dbReference type="PANTHER" id="PTHR46889:SF4">
    <property type="entry name" value="TRANSPOSASE INSO FOR INSERTION SEQUENCE ELEMENT IS911B-RELATED"/>
    <property type="match status" value="1"/>
</dbReference>
<accession>A0A269TIN5</accession>
<protein>
    <recommendedName>
        <fullName evidence="2">Integrase catalytic domain-containing protein</fullName>
    </recommendedName>
</protein>
<dbReference type="GO" id="GO:0015074">
    <property type="term" value="P:DNA integration"/>
    <property type="evidence" value="ECO:0007669"/>
    <property type="project" value="InterPro"/>
</dbReference>
<dbReference type="NCBIfam" id="NF033516">
    <property type="entry name" value="transpos_IS3"/>
    <property type="match status" value="1"/>
</dbReference>
<dbReference type="OrthoDB" id="397987at2"/>
<evidence type="ECO:0000313" key="3">
    <source>
        <dbReference type="EMBL" id="PAK20876.1"/>
    </source>
</evidence>
<dbReference type="Gene3D" id="3.30.420.10">
    <property type="entry name" value="Ribonuclease H-like superfamily/Ribonuclease H"/>
    <property type="match status" value="1"/>
</dbReference>
<proteinExistence type="predicted"/>
<dbReference type="Pfam" id="PF13276">
    <property type="entry name" value="HTH_21"/>
    <property type="match status" value="1"/>
</dbReference>
<evidence type="ECO:0000313" key="4">
    <source>
        <dbReference type="Proteomes" id="UP000216943"/>
    </source>
</evidence>
<dbReference type="Pfam" id="PF00665">
    <property type="entry name" value="rve"/>
    <property type="match status" value="1"/>
</dbReference>
<reference evidence="4" key="1">
    <citation type="submission" date="2017-08" db="EMBL/GenBank/DDBJ databases">
        <authorList>
            <person name="Alvarez-Ponce D."/>
            <person name="Weitzman C.L."/>
            <person name="Tillett R.L."/>
            <person name="Sandmeier F.C."/>
            <person name="Tracy C.R."/>
        </authorList>
    </citation>
    <scope>NUCLEOTIDE SEQUENCE [LARGE SCALE GENOMIC DNA]</scope>
    <source>
        <strain evidence="4">723</strain>
    </source>
</reference>
<dbReference type="InterPro" id="IPR048020">
    <property type="entry name" value="Transpos_IS3"/>
</dbReference>
<dbReference type="SUPFAM" id="SSF53098">
    <property type="entry name" value="Ribonuclease H-like"/>
    <property type="match status" value="1"/>
</dbReference>
<dbReference type="InterPro" id="IPR036397">
    <property type="entry name" value="RNaseH_sf"/>
</dbReference>
<dbReference type="InterPro" id="IPR050900">
    <property type="entry name" value="Transposase_IS3/IS150/IS904"/>
</dbReference>
<dbReference type="Pfam" id="PF13333">
    <property type="entry name" value="rve_2"/>
    <property type="match status" value="1"/>
</dbReference>
<dbReference type="InterPro" id="IPR012337">
    <property type="entry name" value="RNaseH-like_sf"/>
</dbReference>
<dbReference type="Proteomes" id="UP000216943">
    <property type="component" value="Unassembled WGS sequence"/>
</dbReference>
<dbReference type="AlphaFoldDB" id="A0A269TIN5"/>
<sequence length="423" mass="50447">MKKFLMFTAKLQIILKLLKGDKMNTICNPENLLDKCILAFGKNRKNYPSLVNKNWHNFRYGGLAFLLDDWPEKHQPIMFCKLKEKSREEIQKERRRKAFDEMVEKMNKKQLIEIVKHQVEIIEYEENKKSKADKFEKIKELKESKSKLSIKILCMNFGVSESGYHKYHNNKNNLDKIDNRERDDKEKLLNRTKEIFIESGGVYGITRTYKQLEEEGYNVSRPTLIRYRRILGIKSPIRSSEKKINREDPKDTSVDIQNLLNRNFKPGFDNRTICTDITYIKYRGKFLYLSAAISLINYQIIGYSISENPNTELVMETFKDINLNNFDMIHSDHGLVYSSNDFKKLLDDNSIQQSMSRIGNSLDNRPIEYWFSNLKEEKLRLININKLEYEELLDEIKKYIFWYNNSRIQKILGWQSPFKYRQI</sequence>
<dbReference type="InterPro" id="IPR025948">
    <property type="entry name" value="HTH-like_dom"/>
</dbReference>
<comment type="caution">
    <text evidence="3">The sequence shown here is derived from an EMBL/GenBank/DDBJ whole genome shotgun (WGS) entry which is preliminary data.</text>
</comment>
<feature type="domain" description="Integrase catalytic" evidence="2">
    <location>
        <begin position="262"/>
        <end position="423"/>
    </location>
</feature>
<comment type="function">
    <text evidence="1">Involved in the transposition of the insertion sequence.</text>
</comment>